<comment type="caution">
    <text evidence="1">The sequence shown here is derived from an EMBL/GenBank/DDBJ whole genome shotgun (WGS) entry which is preliminary data.</text>
</comment>
<name>A0A3R9PUE4_9CREN</name>
<evidence type="ECO:0000313" key="2">
    <source>
        <dbReference type="Proteomes" id="UP000277582"/>
    </source>
</evidence>
<evidence type="ECO:0000313" key="1">
    <source>
        <dbReference type="EMBL" id="RSN73335.1"/>
    </source>
</evidence>
<proteinExistence type="predicted"/>
<gene>
    <name evidence="1" type="ORF">D6D85_10800</name>
</gene>
<dbReference type="RefSeq" id="WP_125671977.1">
    <property type="nucleotide sequence ID" value="NZ_RCOS01000122.1"/>
</dbReference>
<dbReference type="InterPro" id="IPR036390">
    <property type="entry name" value="WH_DNA-bd_sf"/>
</dbReference>
<dbReference type="Proteomes" id="UP000277582">
    <property type="component" value="Unassembled WGS sequence"/>
</dbReference>
<keyword evidence="2" id="KW-1185">Reference proteome</keyword>
<dbReference type="OrthoDB" id="385649at2157"/>
<reference evidence="1 2" key="1">
    <citation type="submission" date="2018-10" db="EMBL/GenBank/DDBJ databases">
        <title>Co-occurring genomic capacity for anaerobic methane metabolism and dissimilatory sulfite reduction discovered in the Korarchaeota.</title>
        <authorList>
            <person name="Mckay L.J."/>
            <person name="Dlakic M."/>
            <person name="Fields M.W."/>
            <person name="Delmont T.O."/>
            <person name="Eren A.M."/>
            <person name="Jay Z.J."/>
            <person name="Klingelsmith K.B."/>
            <person name="Rusch D.B."/>
            <person name="Inskeep W.P."/>
        </authorList>
    </citation>
    <scope>NUCLEOTIDE SEQUENCE [LARGE SCALE GENOMIC DNA]</scope>
    <source>
        <strain evidence="1 2">MDKW</strain>
    </source>
</reference>
<dbReference type="AlphaFoldDB" id="A0A3R9PUE4"/>
<accession>A0A3R9PUE4</accession>
<dbReference type="EMBL" id="RCOS01000122">
    <property type="protein sequence ID" value="RSN73335.1"/>
    <property type="molecule type" value="Genomic_DNA"/>
</dbReference>
<organism evidence="1 2">
    <name type="scientific">Candidatus Methanodesulfokora washburnensis</name>
    <dbReference type="NCBI Taxonomy" id="2478471"/>
    <lineage>
        <taxon>Archaea</taxon>
        <taxon>Thermoproteota</taxon>
        <taxon>Candidatus Korarchaeia</taxon>
        <taxon>Candidatus Korarchaeia incertae sedis</taxon>
        <taxon>Candidatus Methanodesulfokora</taxon>
    </lineage>
</organism>
<dbReference type="InterPro" id="IPR036388">
    <property type="entry name" value="WH-like_DNA-bd_sf"/>
</dbReference>
<evidence type="ECO:0008006" key="3">
    <source>
        <dbReference type="Google" id="ProtNLM"/>
    </source>
</evidence>
<dbReference type="Gene3D" id="1.10.10.10">
    <property type="entry name" value="Winged helix-like DNA-binding domain superfamily/Winged helix DNA-binding domain"/>
    <property type="match status" value="1"/>
</dbReference>
<dbReference type="SUPFAM" id="SSF46785">
    <property type="entry name" value="Winged helix' DNA-binding domain"/>
    <property type="match status" value="1"/>
</dbReference>
<protein>
    <recommendedName>
        <fullName evidence="3">MarR family transcriptional regulator</fullName>
    </recommendedName>
</protein>
<sequence>MFRPVHASIMDAILLHPEGISLNKLAKELRGRVSRSVLLREVRRMREMGLITIDEDEKHKQRRIVNIKEEVIEAVRTLEEQEIKSLDEAVGSVKKMLHAYAEARRKVKNKLILEYMKHRMKTRFLAILEAIK</sequence>